<organism evidence="2 3">
    <name type="scientific">Teredinibacter turnerae (strain ATCC 39867 / T7901)</name>
    <dbReference type="NCBI Taxonomy" id="377629"/>
    <lineage>
        <taxon>Bacteria</taxon>
        <taxon>Pseudomonadati</taxon>
        <taxon>Pseudomonadota</taxon>
        <taxon>Gammaproteobacteria</taxon>
        <taxon>Cellvibrionales</taxon>
        <taxon>Cellvibrionaceae</taxon>
        <taxon>Teredinibacter</taxon>
    </lineage>
</organism>
<dbReference type="AlphaFoldDB" id="C5BHV7"/>
<dbReference type="NCBIfam" id="TIGR04565">
    <property type="entry name" value="OMP_myx_plus"/>
    <property type="match status" value="1"/>
</dbReference>
<dbReference type="Proteomes" id="UP000009080">
    <property type="component" value="Chromosome"/>
</dbReference>
<dbReference type="OrthoDB" id="9150045at2"/>
<dbReference type="eggNOG" id="COG3637">
    <property type="taxonomic scope" value="Bacteria"/>
</dbReference>
<reference evidence="2 3" key="1">
    <citation type="journal article" date="2009" name="PLoS ONE">
        <title>The complete genome of Teredinibacter turnerae T7901: an intracellular endosymbiont of marine wood-boring bivalves (shipworms).</title>
        <authorList>
            <person name="Yang J.C."/>
            <person name="Madupu R."/>
            <person name="Durkin A.S."/>
            <person name="Ekborg N.A."/>
            <person name="Pedamallu C.S."/>
            <person name="Hostetler J.B."/>
            <person name="Radune D."/>
            <person name="Toms B.S."/>
            <person name="Henrissat B."/>
            <person name="Coutinho P.M."/>
            <person name="Schwarz S."/>
            <person name="Field L."/>
            <person name="Trindade-Silva A.E."/>
            <person name="Soares C.A.G."/>
            <person name="Elshahawi S."/>
            <person name="Hanora A."/>
            <person name="Schmidt E.W."/>
            <person name="Haygood M.G."/>
            <person name="Posfai J."/>
            <person name="Benner J."/>
            <person name="Madinger C."/>
            <person name="Nove J."/>
            <person name="Anton B."/>
            <person name="Chaudhary K."/>
            <person name="Foster J."/>
            <person name="Holman A."/>
            <person name="Kumar S."/>
            <person name="Lessard P.A."/>
            <person name="Luyten Y.A."/>
            <person name="Slatko B."/>
            <person name="Wood N."/>
            <person name="Wu B."/>
            <person name="Teplitski M."/>
            <person name="Mougous J.D."/>
            <person name="Ward N."/>
            <person name="Eisen J.A."/>
            <person name="Badger J.H."/>
            <person name="Distel D.L."/>
        </authorList>
    </citation>
    <scope>NUCLEOTIDE SEQUENCE [LARGE SCALE GENOMIC DNA]</scope>
    <source>
        <strain evidence="3">ATCC 39867 / T7901</strain>
    </source>
</reference>
<proteinExistence type="predicted"/>
<dbReference type="EMBL" id="CP001614">
    <property type="protein sequence ID" value="ACR14610.1"/>
    <property type="molecule type" value="Genomic_DNA"/>
</dbReference>
<name>C5BHV7_TERTT</name>
<dbReference type="STRING" id="377629.TERTU_1846"/>
<dbReference type="RefSeq" id="WP_015820724.1">
    <property type="nucleotide sequence ID" value="NC_012997.1"/>
</dbReference>
<feature type="signal peptide" evidence="1">
    <location>
        <begin position="1"/>
        <end position="26"/>
    </location>
</feature>
<sequence length="220" mass="23961">MRATSPSILKQFTFLALACAANGSLAATIGDMGSEEKQPIIEPEKQAQPVKTASIDTEVFELGAYAGTLNIEDFNSNLITGFSFTYHFFGSYITQLNYGLATASKAGFEENSGQNFLADEDYDFRYLSLNAGYKVLDGRSYFGSKRKMESAIYLLGGIETVEFAGSSNIGVGLGASYRVVATDWLTINVDIKDHIVNRDFIGDSKLTHNTEFSLGINGLF</sequence>
<dbReference type="KEGG" id="ttu:TERTU_1846"/>
<protein>
    <recommendedName>
        <fullName evidence="4">Outer membrane beta-barrel domain-containing protein</fullName>
    </recommendedName>
</protein>
<dbReference type="HOGENOM" id="CLU_104558_0_0_6"/>
<gene>
    <name evidence="2" type="ordered locus">TERTU_1846</name>
</gene>
<keyword evidence="3" id="KW-1185">Reference proteome</keyword>
<evidence type="ECO:0000313" key="3">
    <source>
        <dbReference type="Proteomes" id="UP000009080"/>
    </source>
</evidence>
<dbReference type="InterPro" id="IPR030820">
    <property type="entry name" value="OMP_myx_plus_Proteobacteria"/>
</dbReference>
<evidence type="ECO:0000313" key="2">
    <source>
        <dbReference type="EMBL" id="ACR14610.1"/>
    </source>
</evidence>
<evidence type="ECO:0000256" key="1">
    <source>
        <dbReference type="SAM" id="SignalP"/>
    </source>
</evidence>
<evidence type="ECO:0008006" key="4">
    <source>
        <dbReference type="Google" id="ProtNLM"/>
    </source>
</evidence>
<accession>C5BHV7</accession>
<keyword evidence="1" id="KW-0732">Signal</keyword>
<feature type="chain" id="PRO_5002946311" description="Outer membrane beta-barrel domain-containing protein" evidence="1">
    <location>
        <begin position="27"/>
        <end position="220"/>
    </location>
</feature>